<sequence length="69" mass="7802">MFENGRTHIDDSVRKVQDDDAKHNAHIVIQLLYKVKTSKNNMDIKGIPNPPYYPGHIHGYGENVAGVED</sequence>
<protein>
    <submittedName>
        <fullName evidence="1">Uncharacterized protein</fullName>
    </submittedName>
</protein>
<comment type="caution">
    <text evidence="1">The sequence shown here is derived from an EMBL/GenBank/DDBJ whole genome shotgun (WGS) entry which is preliminary data.</text>
</comment>
<organism evidence="1 2">
    <name type="scientific">Nephila pilipes</name>
    <name type="common">Giant wood spider</name>
    <name type="synonym">Nephila maculata</name>
    <dbReference type="NCBI Taxonomy" id="299642"/>
    <lineage>
        <taxon>Eukaryota</taxon>
        <taxon>Metazoa</taxon>
        <taxon>Ecdysozoa</taxon>
        <taxon>Arthropoda</taxon>
        <taxon>Chelicerata</taxon>
        <taxon>Arachnida</taxon>
        <taxon>Araneae</taxon>
        <taxon>Araneomorphae</taxon>
        <taxon>Entelegynae</taxon>
        <taxon>Araneoidea</taxon>
        <taxon>Nephilidae</taxon>
        <taxon>Nephila</taxon>
    </lineage>
</organism>
<name>A0A8X6TRI5_NEPPI</name>
<reference evidence="1" key="1">
    <citation type="submission" date="2020-08" db="EMBL/GenBank/DDBJ databases">
        <title>Multicomponent nature underlies the extraordinary mechanical properties of spider dragline silk.</title>
        <authorList>
            <person name="Kono N."/>
            <person name="Nakamura H."/>
            <person name="Mori M."/>
            <person name="Yoshida Y."/>
            <person name="Ohtoshi R."/>
            <person name="Malay A.D."/>
            <person name="Moran D.A.P."/>
            <person name="Tomita M."/>
            <person name="Numata K."/>
            <person name="Arakawa K."/>
        </authorList>
    </citation>
    <scope>NUCLEOTIDE SEQUENCE</scope>
</reference>
<keyword evidence="2" id="KW-1185">Reference proteome</keyword>
<evidence type="ECO:0000313" key="2">
    <source>
        <dbReference type="Proteomes" id="UP000887013"/>
    </source>
</evidence>
<dbReference type="Proteomes" id="UP000887013">
    <property type="component" value="Unassembled WGS sequence"/>
</dbReference>
<accession>A0A8X6TRI5</accession>
<evidence type="ECO:0000313" key="1">
    <source>
        <dbReference type="EMBL" id="GFT39664.1"/>
    </source>
</evidence>
<dbReference type="EMBL" id="BMAW01109703">
    <property type="protein sequence ID" value="GFT39664.1"/>
    <property type="molecule type" value="Genomic_DNA"/>
</dbReference>
<proteinExistence type="predicted"/>
<dbReference type="AlphaFoldDB" id="A0A8X6TRI5"/>
<gene>
    <name evidence="1" type="ORF">NPIL_55901</name>
</gene>